<keyword evidence="1" id="KW-0812">Transmembrane</keyword>
<dbReference type="NCBIfam" id="TIGR03647">
    <property type="entry name" value="Na_symport_sm"/>
    <property type="match status" value="1"/>
</dbReference>
<feature type="transmembrane region" description="Helical" evidence="1">
    <location>
        <begin position="20"/>
        <end position="38"/>
    </location>
</feature>
<dbReference type="InterPro" id="IPR019886">
    <property type="entry name" value="Na_symporter_ssu"/>
</dbReference>
<organism evidence="3 4">
    <name type="scientific">Halobacillus litoralis</name>
    <dbReference type="NCBI Taxonomy" id="45668"/>
    <lineage>
        <taxon>Bacteria</taxon>
        <taxon>Bacillati</taxon>
        <taxon>Bacillota</taxon>
        <taxon>Bacilli</taxon>
        <taxon>Bacillales</taxon>
        <taxon>Bacillaceae</taxon>
        <taxon>Halobacillus</taxon>
    </lineage>
</organism>
<name>A0A410MF77_9BACI</name>
<protein>
    <submittedName>
        <fullName evidence="3">DUF4212 domain-containing protein</fullName>
    </submittedName>
</protein>
<sequence>MRKMDPEKAQAYFRLRTTLIFIYLGIGVLVSYMVVLFAESLSSFSVMGIPLPYYMGSQGAVITFIVLLFFNAAISDVIDRKFGLIPKDKNTDRDNNAVNQ</sequence>
<dbReference type="AlphaFoldDB" id="A0A410MF77"/>
<feature type="transmembrane region" description="Helical" evidence="1">
    <location>
        <begin position="58"/>
        <end position="78"/>
    </location>
</feature>
<proteinExistence type="predicted"/>
<dbReference type="KEGG" id="hli:HLI_14800"/>
<feature type="domain" description="Sodium symporter small subunit" evidence="2">
    <location>
        <begin position="9"/>
        <end position="83"/>
    </location>
</feature>
<dbReference type="Proteomes" id="UP000287756">
    <property type="component" value="Chromosome"/>
</dbReference>
<evidence type="ECO:0000256" key="1">
    <source>
        <dbReference type="SAM" id="Phobius"/>
    </source>
</evidence>
<evidence type="ECO:0000313" key="4">
    <source>
        <dbReference type="Proteomes" id="UP000287756"/>
    </source>
</evidence>
<keyword evidence="1" id="KW-1133">Transmembrane helix</keyword>
<accession>A0A410MF77</accession>
<evidence type="ECO:0000313" key="3">
    <source>
        <dbReference type="EMBL" id="QAS53371.1"/>
    </source>
</evidence>
<dbReference type="Pfam" id="PF13937">
    <property type="entry name" value="DUF4212"/>
    <property type="match status" value="1"/>
</dbReference>
<reference evidence="3 4" key="1">
    <citation type="submission" date="2018-01" db="EMBL/GenBank/DDBJ databases">
        <title>The whole genome sequencing and assembly of Halobacillus litoralis ERB031 strain.</title>
        <authorList>
            <person name="Lee S.-J."/>
            <person name="Park M.-K."/>
            <person name="Kim J.-Y."/>
            <person name="Lee Y.-J."/>
            <person name="Yi H."/>
            <person name="Bahn Y.-S."/>
            <person name="Kim J.F."/>
            <person name="Lee D.-W."/>
        </authorList>
    </citation>
    <scope>NUCLEOTIDE SEQUENCE [LARGE SCALE GENOMIC DNA]</scope>
    <source>
        <strain evidence="3 4">ERB 031</strain>
    </source>
</reference>
<dbReference type="OrthoDB" id="9797746at2"/>
<evidence type="ECO:0000259" key="2">
    <source>
        <dbReference type="Pfam" id="PF13937"/>
    </source>
</evidence>
<keyword evidence="1" id="KW-0472">Membrane</keyword>
<gene>
    <name evidence="3" type="ORF">HLI_14800</name>
</gene>
<dbReference type="EMBL" id="CP026118">
    <property type="protein sequence ID" value="QAS53371.1"/>
    <property type="molecule type" value="Genomic_DNA"/>
</dbReference>